<sequence>MIILCTHNDGGVGKTTLAVHAAGVLLSPLYTTLLVDCDDQADFWQFYTGREPNKAQDIDTQGYRTIISNKERKSIKSLAKPQQYDRVVLDIDSPLKNTVQVIVGNDPDIILVPVNKSQKTKALRNLPRTLKVISQLSKPGFAPKVIVVPLGISKDSVAQVVERIDQDNQPNQCEIASEMPDLQELMQIALYEDRKYIWEYENYEYLFEYFCTILEI</sequence>
<dbReference type="InterPro" id="IPR002586">
    <property type="entry name" value="CobQ/CobB/MinD/ParA_Nub-bd_dom"/>
</dbReference>
<accession>A0A139WTK7</accession>
<proteinExistence type="predicted"/>
<dbReference type="AlphaFoldDB" id="A0A139WTK7"/>
<evidence type="ECO:0000313" key="2">
    <source>
        <dbReference type="EMBL" id="KYC35784.1"/>
    </source>
</evidence>
<dbReference type="Gene3D" id="3.40.50.300">
    <property type="entry name" value="P-loop containing nucleotide triphosphate hydrolases"/>
    <property type="match status" value="1"/>
</dbReference>
<dbReference type="Pfam" id="PF01656">
    <property type="entry name" value="CbiA"/>
    <property type="match status" value="1"/>
</dbReference>
<reference evidence="2 3" key="1">
    <citation type="journal article" date="2013" name="Genome Biol. Evol.">
        <title>Genomes of Stigonematalean cyanobacteria (subsection V) and the evolution of oxygenic photosynthesis from prokaryotes to plastids.</title>
        <authorList>
            <person name="Dagan T."/>
            <person name="Roettger M."/>
            <person name="Stucken K."/>
            <person name="Landan G."/>
            <person name="Koch R."/>
            <person name="Major P."/>
            <person name="Gould S.B."/>
            <person name="Goremykin V.V."/>
            <person name="Rippka R."/>
            <person name="Tandeau de Marsac N."/>
            <person name="Gugger M."/>
            <person name="Lockhart P.J."/>
            <person name="Allen J.F."/>
            <person name="Brune I."/>
            <person name="Maus I."/>
            <person name="Puhler A."/>
            <person name="Martin W.F."/>
        </authorList>
    </citation>
    <scope>NUCLEOTIDE SEQUENCE [LARGE SCALE GENOMIC DNA]</scope>
    <source>
        <strain evidence="2 3">PCC 7110</strain>
    </source>
</reference>
<feature type="domain" description="CobQ/CobB/MinD/ParA nucleotide binding" evidence="1">
    <location>
        <begin position="6"/>
        <end position="185"/>
    </location>
</feature>
<keyword evidence="3" id="KW-1185">Reference proteome</keyword>
<evidence type="ECO:0000259" key="1">
    <source>
        <dbReference type="Pfam" id="PF01656"/>
    </source>
</evidence>
<organism evidence="2 3">
    <name type="scientific">Scytonema hofmannii PCC 7110</name>
    <dbReference type="NCBI Taxonomy" id="128403"/>
    <lineage>
        <taxon>Bacteria</taxon>
        <taxon>Bacillati</taxon>
        <taxon>Cyanobacteriota</taxon>
        <taxon>Cyanophyceae</taxon>
        <taxon>Nostocales</taxon>
        <taxon>Scytonemataceae</taxon>
        <taxon>Scytonema</taxon>
    </lineage>
</organism>
<dbReference type="RefSeq" id="WP_033336670.1">
    <property type="nucleotide sequence ID" value="NZ_KQ976354.1"/>
</dbReference>
<dbReference type="EMBL" id="ANNX02000051">
    <property type="protein sequence ID" value="KYC35784.1"/>
    <property type="molecule type" value="Genomic_DNA"/>
</dbReference>
<dbReference type="SUPFAM" id="SSF52540">
    <property type="entry name" value="P-loop containing nucleoside triphosphate hydrolases"/>
    <property type="match status" value="1"/>
</dbReference>
<gene>
    <name evidence="2" type="ORF">WA1_07945</name>
</gene>
<dbReference type="OrthoDB" id="9804460at2"/>
<dbReference type="Proteomes" id="UP000076925">
    <property type="component" value="Unassembled WGS sequence"/>
</dbReference>
<comment type="caution">
    <text evidence="2">The sequence shown here is derived from an EMBL/GenBank/DDBJ whole genome shotgun (WGS) entry which is preliminary data.</text>
</comment>
<dbReference type="STRING" id="128403.WA1_07945"/>
<evidence type="ECO:0000313" key="3">
    <source>
        <dbReference type="Proteomes" id="UP000076925"/>
    </source>
</evidence>
<name>A0A139WTK7_9CYAN</name>
<protein>
    <submittedName>
        <fullName evidence="2">Chromosome partitioning protein ParA</fullName>
    </submittedName>
</protein>
<dbReference type="InterPro" id="IPR027417">
    <property type="entry name" value="P-loop_NTPase"/>
</dbReference>